<accession>A0A1C3RHZ8</accession>
<evidence type="ECO:0000313" key="2">
    <source>
        <dbReference type="EMBL" id="SCA56844.1"/>
    </source>
</evidence>
<sequence length="218" mass="24425">MTNTARENILAKLNAAQPSKTYEASDFNVLKEKQLSPEERIRKYKEVTTAVNTVVFDLDRANWVEQLEKLLEEKGIRHLMYAPSCDLGQNIEEKWSQKSAALVPYNKAMEECKDVLFDIDAAITSTLGAVAETGSVILWPTKEEPRLLSLTPPVHIAVVQADKFYNTFYEAIESSNWASNMPTNALLISGPSKTADIEQELCYGVHGPKELIVLIIHD</sequence>
<dbReference type="PANTHER" id="PTHR43682:SF1">
    <property type="entry name" value="LACTATE UTILIZATION PROTEIN C"/>
    <property type="match status" value="1"/>
</dbReference>
<dbReference type="InterPro" id="IPR024185">
    <property type="entry name" value="FTHF_cligase-like_sf"/>
</dbReference>
<dbReference type="Pfam" id="PF02589">
    <property type="entry name" value="LUD_dom"/>
    <property type="match status" value="1"/>
</dbReference>
<feature type="domain" description="LUD" evidence="1">
    <location>
        <begin position="42"/>
        <end position="216"/>
    </location>
</feature>
<dbReference type="PANTHER" id="PTHR43682">
    <property type="entry name" value="LACTATE UTILIZATION PROTEIN C"/>
    <property type="match status" value="1"/>
</dbReference>
<protein>
    <recommendedName>
        <fullName evidence="1">LUD domain-containing protein</fullName>
    </recommendedName>
</protein>
<dbReference type="Gene3D" id="3.40.50.10420">
    <property type="entry name" value="NagB/RpiA/CoA transferase-like"/>
    <property type="match status" value="1"/>
</dbReference>
<dbReference type="Proteomes" id="UP000231658">
    <property type="component" value="Unassembled WGS sequence"/>
</dbReference>
<dbReference type="InterPro" id="IPR037171">
    <property type="entry name" value="NagB/RpiA_transferase-like"/>
</dbReference>
<evidence type="ECO:0000259" key="1">
    <source>
        <dbReference type="Pfam" id="PF02589"/>
    </source>
</evidence>
<dbReference type="SUPFAM" id="SSF100950">
    <property type="entry name" value="NagB/RpiA/CoA transferase-like"/>
    <property type="match status" value="1"/>
</dbReference>
<dbReference type="InterPro" id="IPR003741">
    <property type="entry name" value="LUD_dom"/>
</dbReference>
<dbReference type="STRING" id="1867952.MTBPR1_30214"/>
<dbReference type="AlphaFoldDB" id="A0A1C3RHZ8"/>
<organism evidence="2 3">
    <name type="scientific">Candidatus Terasakiella magnetica</name>
    <dbReference type="NCBI Taxonomy" id="1867952"/>
    <lineage>
        <taxon>Bacteria</taxon>
        <taxon>Pseudomonadati</taxon>
        <taxon>Pseudomonadota</taxon>
        <taxon>Alphaproteobacteria</taxon>
        <taxon>Rhodospirillales</taxon>
        <taxon>Terasakiellaceae</taxon>
        <taxon>Terasakiella</taxon>
    </lineage>
</organism>
<keyword evidence="3" id="KW-1185">Reference proteome</keyword>
<evidence type="ECO:0000313" key="3">
    <source>
        <dbReference type="Proteomes" id="UP000231658"/>
    </source>
</evidence>
<dbReference type="RefSeq" id="WP_069188907.1">
    <property type="nucleotide sequence ID" value="NZ_FLYE01000023.1"/>
</dbReference>
<reference evidence="2 3" key="1">
    <citation type="submission" date="2016-07" db="EMBL/GenBank/DDBJ databases">
        <authorList>
            <person name="Lefevre C.T."/>
        </authorList>
    </citation>
    <scope>NUCLEOTIDE SEQUENCE [LARGE SCALE GENOMIC DNA]</scope>
    <source>
        <strain evidence="2">PR1</strain>
    </source>
</reference>
<dbReference type="EMBL" id="FLYE01000023">
    <property type="protein sequence ID" value="SCA56844.1"/>
    <property type="molecule type" value="Genomic_DNA"/>
</dbReference>
<name>A0A1C3RHZ8_9PROT</name>
<dbReference type="OrthoDB" id="9794157at2"/>
<gene>
    <name evidence="2" type="ORF">MTBPR1_30214</name>
</gene>
<proteinExistence type="predicted"/>